<proteinExistence type="predicted"/>
<gene>
    <name evidence="4" type="ORF">FEA48_12675</name>
</gene>
<accession>A0A5R9A8H9</accession>
<dbReference type="InterPro" id="IPR011723">
    <property type="entry name" value="Znf/thioredoxin_put"/>
</dbReference>
<dbReference type="Pfam" id="PF11906">
    <property type="entry name" value="DUF3426"/>
    <property type="match status" value="1"/>
</dbReference>
<keyword evidence="2" id="KW-0812">Transmembrane</keyword>
<reference evidence="4 5" key="1">
    <citation type="submission" date="2019-05" db="EMBL/GenBank/DDBJ databases">
        <authorList>
            <person name="Moore K."/>
            <person name="O'Neill P."/>
            <person name="Farbos A."/>
            <person name="Studholme D.J."/>
        </authorList>
    </citation>
    <scope>NUCLEOTIDE SEQUENCE [LARGE SCALE GENOMIC DNA]</scope>
    <source>
        <strain evidence="4 5">DSM 9128</strain>
    </source>
</reference>
<feature type="compositionally biased region" description="Basic and acidic residues" evidence="1">
    <location>
        <begin position="361"/>
        <end position="381"/>
    </location>
</feature>
<feature type="domain" description="Zinc finger/thioredoxin putative" evidence="3">
    <location>
        <begin position="6"/>
        <end position="41"/>
    </location>
</feature>
<dbReference type="Pfam" id="PF13719">
    <property type="entry name" value="Zn_ribbon_5"/>
    <property type="match status" value="1"/>
</dbReference>
<feature type="compositionally biased region" description="Basic and acidic residues" evidence="1">
    <location>
        <begin position="318"/>
        <end position="343"/>
    </location>
</feature>
<dbReference type="NCBIfam" id="TIGR02098">
    <property type="entry name" value="MJ0042_CXXC"/>
    <property type="match status" value="1"/>
</dbReference>
<dbReference type="InterPro" id="IPR021834">
    <property type="entry name" value="DUF3426"/>
</dbReference>
<feature type="region of interest" description="Disordered" evidence="1">
    <location>
        <begin position="168"/>
        <end position="191"/>
    </location>
</feature>
<feature type="transmembrane region" description="Helical" evidence="2">
    <location>
        <begin position="400"/>
        <end position="420"/>
    </location>
</feature>
<evidence type="ECO:0000256" key="2">
    <source>
        <dbReference type="SAM" id="Phobius"/>
    </source>
</evidence>
<keyword evidence="2" id="KW-0472">Membrane</keyword>
<protein>
    <submittedName>
        <fullName evidence="4">DUF3426 domain-containing protein</fullName>
    </submittedName>
</protein>
<evidence type="ECO:0000259" key="3">
    <source>
        <dbReference type="Pfam" id="PF13719"/>
    </source>
</evidence>
<dbReference type="Proteomes" id="UP000307510">
    <property type="component" value="Unassembled WGS sequence"/>
</dbReference>
<name>A0A5R9A8H9_PSENT</name>
<feature type="compositionally biased region" description="Acidic residues" evidence="1">
    <location>
        <begin position="344"/>
        <end position="355"/>
    </location>
</feature>
<dbReference type="EMBL" id="VASG01000003">
    <property type="protein sequence ID" value="TLP75052.1"/>
    <property type="molecule type" value="Genomic_DNA"/>
</dbReference>
<sequence>MSESFITQCPHCQTRFRVNSAQLGAASGAVRCGTCLKVFSAPQNMVGEPTQVPAPAVTATPPVEAPKAVPAAEPVAPPAPPKAPEPIAAAPAPAPTFHTFTPEKPAAPSDPGTATLGWPLAPHAARHSSDVAEKPAIAEAKVEAKPAPVAEPAPAVAAATVIAPAATVTSEPANPAPTPAPGKPAPGKKDETLWIHDDLDLDGLNLDEELAKLDEFELSQEFLSIDRAPRPSEALQTRQEEKRDPHDERWAEALIEEEQNGTSRASRQEPRLGQLSAEEPEEPPASARLVADREPEPEEPEDEPEHEPRIDPAPLRVEPSRVEPLRVASDDEKLPAFSARRDDDEPDTDDDEDGEPPLADQRGDNRRAEPGLHDGGLHDLSDEPLQLDWQKPKSRWGRRLFWLLLVLLALAGLAGQYIAYHFDELARQDQYRPWFAQACPELGCTLPSKVDVEQIRSSNLVVRSHPDFSGALVVDAIIYNRANFSQPFPLLEMRFADMNGQLIASRRFKPSEYLSGELAGQSEMPPQTPIHISLDILDPGPKAVNYSLSFHSPE</sequence>
<reference evidence="5" key="2">
    <citation type="submission" date="2019-06" db="EMBL/GenBank/DDBJ databases">
        <title>AzeR, a transcriptional regulator that responds to azelaic acid in Pseudomonas nitroreducens.</title>
        <authorList>
            <person name="Bez C."/>
            <person name="Javvadi S.G."/>
            <person name="Bertani I."/>
            <person name="Devescovi G."/>
            <person name="Studholme D.J."/>
            <person name="Geller A."/>
            <person name="Levy A."/>
            <person name="Venturi V."/>
        </authorList>
    </citation>
    <scope>NUCLEOTIDE SEQUENCE [LARGE SCALE GENOMIC DNA]</scope>
    <source>
        <strain evidence="5">DSM 9128</strain>
    </source>
</reference>
<evidence type="ECO:0000313" key="5">
    <source>
        <dbReference type="Proteomes" id="UP000307510"/>
    </source>
</evidence>
<keyword evidence="2" id="KW-1133">Transmembrane helix</keyword>
<feature type="compositionally biased region" description="Pro residues" evidence="1">
    <location>
        <begin position="174"/>
        <end position="184"/>
    </location>
</feature>
<evidence type="ECO:0000256" key="1">
    <source>
        <dbReference type="SAM" id="MobiDB-lite"/>
    </source>
</evidence>
<comment type="caution">
    <text evidence="4">The sequence shown here is derived from an EMBL/GenBank/DDBJ whole genome shotgun (WGS) entry which is preliminary data.</text>
</comment>
<organism evidence="4 5">
    <name type="scientific">Pseudomonas nitroreducens</name>
    <dbReference type="NCBI Taxonomy" id="46680"/>
    <lineage>
        <taxon>Bacteria</taxon>
        <taxon>Pseudomonadati</taxon>
        <taxon>Pseudomonadota</taxon>
        <taxon>Gammaproteobacteria</taxon>
        <taxon>Pseudomonadales</taxon>
        <taxon>Pseudomonadaceae</taxon>
        <taxon>Pseudomonas</taxon>
    </lineage>
</organism>
<feature type="compositionally biased region" description="Acidic residues" evidence="1">
    <location>
        <begin position="295"/>
        <end position="305"/>
    </location>
</feature>
<feature type="region of interest" description="Disordered" evidence="1">
    <location>
        <begin position="221"/>
        <end position="382"/>
    </location>
</feature>
<dbReference type="RefSeq" id="WP_138214106.1">
    <property type="nucleotide sequence ID" value="NZ_VASG01000003.1"/>
</dbReference>
<evidence type="ECO:0000313" key="4">
    <source>
        <dbReference type="EMBL" id="TLP75052.1"/>
    </source>
</evidence>
<feature type="compositionally biased region" description="Basic and acidic residues" evidence="1">
    <location>
        <begin position="238"/>
        <end position="251"/>
    </location>
</feature>
<dbReference type="AlphaFoldDB" id="A0A5R9A8H9"/>